<dbReference type="GeneID" id="25901099"/>
<evidence type="ECO:0000313" key="2">
    <source>
        <dbReference type="Proteomes" id="UP000054560"/>
    </source>
</evidence>
<proteinExistence type="predicted"/>
<name>A0A0L0GE14_9EUKA</name>
<accession>A0A0L0GE14</accession>
<protein>
    <submittedName>
        <fullName evidence="1">Uncharacterized protein</fullName>
    </submittedName>
</protein>
<evidence type="ECO:0000313" key="1">
    <source>
        <dbReference type="EMBL" id="KNC87267.1"/>
    </source>
</evidence>
<organism evidence="1 2">
    <name type="scientific">Sphaeroforma arctica JP610</name>
    <dbReference type="NCBI Taxonomy" id="667725"/>
    <lineage>
        <taxon>Eukaryota</taxon>
        <taxon>Ichthyosporea</taxon>
        <taxon>Ichthyophonida</taxon>
        <taxon>Sphaeroforma</taxon>
    </lineage>
</organism>
<dbReference type="RefSeq" id="XP_014161169.1">
    <property type="nucleotide sequence ID" value="XM_014305694.1"/>
</dbReference>
<keyword evidence="2" id="KW-1185">Reference proteome</keyword>
<reference evidence="1 2" key="1">
    <citation type="submission" date="2011-02" db="EMBL/GenBank/DDBJ databases">
        <title>The Genome Sequence of Sphaeroforma arctica JP610.</title>
        <authorList>
            <consortium name="The Broad Institute Genome Sequencing Platform"/>
            <person name="Russ C."/>
            <person name="Cuomo C."/>
            <person name="Young S.K."/>
            <person name="Zeng Q."/>
            <person name="Gargeya S."/>
            <person name="Alvarado L."/>
            <person name="Berlin A."/>
            <person name="Chapman S.B."/>
            <person name="Chen Z."/>
            <person name="Freedman E."/>
            <person name="Gellesch M."/>
            <person name="Goldberg J."/>
            <person name="Griggs A."/>
            <person name="Gujja S."/>
            <person name="Heilman E."/>
            <person name="Heiman D."/>
            <person name="Howarth C."/>
            <person name="Mehta T."/>
            <person name="Neiman D."/>
            <person name="Pearson M."/>
            <person name="Roberts A."/>
            <person name="Saif S."/>
            <person name="Shea T."/>
            <person name="Shenoy N."/>
            <person name="Sisk P."/>
            <person name="Stolte C."/>
            <person name="Sykes S."/>
            <person name="White J."/>
            <person name="Yandava C."/>
            <person name="Burger G."/>
            <person name="Gray M.W."/>
            <person name="Holland P.W.H."/>
            <person name="King N."/>
            <person name="Lang F.B.F."/>
            <person name="Roger A.J."/>
            <person name="Ruiz-Trillo I."/>
            <person name="Haas B."/>
            <person name="Nusbaum C."/>
            <person name="Birren B."/>
        </authorList>
    </citation>
    <scope>NUCLEOTIDE SEQUENCE [LARGE SCALE GENOMIC DNA]</scope>
    <source>
        <strain evidence="1 2">JP610</strain>
    </source>
</reference>
<sequence length="117" mass="12624">MGHKVAKVLSGPARNAKTCKRFHGLGISASVGINSVLDSWVARFSRPTTRLGSTRAWRLVACKAQSVRYESSTSLPHSDGCQRRVSGFTGLAGVVPYHQEIIINKEISSFLSLGLVP</sequence>
<gene>
    <name evidence="1" type="ORF">SARC_00595</name>
</gene>
<dbReference type="EMBL" id="KQ241616">
    <property type="protein sequence ID" value="KNC87267.1"/>
    <property type="molecule type" value="Genomic_DNA"/>
</dbReference>
<dbReference type="AlphaFoldDB" id="A0A0L0GE14"/>
<dbReference type="Proteomes" id="UP000054560">
    <property type="component" value="Unassembled WGS sequence"/>
</dbReference>